<dbReference type="InterPro" id="IPR050808">
    <property type="entry name" value="Phage_Integrase"/>
</dbReference>
<dbReference type="PANTHER" id="PTHR30629:SF2">
    <property type="entry name" value="PROPHAGE INTEGRASE INTS-RELATED"/>
    <property type="match status" value="1"/>
</dbReference>
<dbReference type="Gene3D" id="1.10.150.130">
    <property type="match status" value="1"/>
</dbReference>
<dbReference type="Gene3D" id="1.10.443.10">
    <property type="entry name" value="Intergrase catalytic core"/>
    <property type="match status" value="1"/>
</dbReference>
<dbReference type="CDD" id="cd00801">
    <property type="entry name" value="INT_P4_C"/>
    <property type="match status" value="1"/>
</dbReference>
<evidence type="ECO:0000256" key="4">
    <source>
        <dbReference type="ARBA" id="ARBA00023172"/>
    </source>
</evidence>
<evidence type="ECO:0000259" key="7">
    <source>
        <dbReference type="PROSITE" id="PS51900"/>
    </source>
</evidence>
<dbReference type="Pfam" id="PF00589">
    <property type="entry name" value="Phage_integrase"/>
    <property type="match status" value="1"/>
</dbReference>
<dbReference type="InterPro" id="IPR025166">
    <property type="entry name" value="Integrase_DNA_bind_dom"/>
</dbReference>
<accession>A0A109W495</accession>
<reference evidence="9" key="1">
    <citation type="submission" date="2016-02" db="EMBL/GenBank/DDBJ databases">
        <authorList>
            <person name="Holder M.E."/>
            <person name="Ajami N.J."/>
            <person name="Petrosino J.F."/>
        </authorList>
    </citation>
    <scope>NUCLEOTIDE SEQUENCE [LARGE SCALE GENOMIC DNA]</scope>
    <source>
        <strain evidence="9">CCUG 45958</strain>
    </source>
</reference>
<dbReference type="GO" id="GO:0015074">
    <property type="term" value="P:DNA integration"/>
    <property type="evidence" value="ECO:0007669"/>
    <property type="project" value="UniProtKB-KW"/>
</dbReference>
<keyword evidence="4" id="KW-0233">DNA recombination</keyword>
<keyword evidence="2" id="KW-0229">DNA integration</keyword>
<dbReference type="GO" id="GO:0006310">
    <property type="term" value="P:DNA recombination"/>
    <property type="evidence" value="ECO:0007669"/>
    <property type="project" value="UniProtKB-KW"/>
</dbReference>
<evidence type="ECO:0000259" key="6">
    <source>
        <dbReference type="PROSITE" id="PS51898"/>
    </source>
</evidence>
<keyword evidence="9" id="KW-1185">Reference proteome</keyword>
<dbReference type="InterPro" id="IPR038488">
    <property type="entry name" value="Integrase_DNA-bd_sf"/>
</dbReference>
<evidence type="ECO:0000256" key="1">
    <source>
        <dbReference type="ARBA" id="ARBA00008857"/>
    </source>
</evidence>
<dbReference type="AlphaFoldDB" id="A0A109W495"/>
<keyword evidence="3 5" id="KW-0238">DNA-binding</keyword>
<dbReference type="Gene3D" id="3.30.160.390">
    <property type="entry name" value="Integrase, DNA-binding domain"/>
    <property type="match status" value="1"/>
</dbReference>
<dbReference type="InterPro" id="IPR011010">
    <property type="entry name" value="DNA_brk_join_enz"/>
</dbReference>
<dbReference type="Proteomes" id="UP000069241">
    <property type="component" value="Chromosome"/>
</dbReference>
<evidence type="ECO:0000256" key="3">
    <source>
        <dbReference type="ARBA" id="ARBA00023125"/>
    </source>
</evidence>
<evidence type="ECO:0000256" key="5">
    <source>
        <dbReference type="PROSITE-ProRule" id="PRU01248"/>
    </source>
</evidence>
<dbReference type="GO" id="GO:0003677">
    <property type="term" value="F:DNA binding"/>
    <property type="evidence" value="ECO:0007669"/>
    <property type="project" value="UniProtKB-UniRule"/>
</dbReference>
<dbReference type="SUPFAM" id="SSF56349">
    <property type="entry name" value="DNA breaking-rejoining enzymes"/>
    <property type="match status" value="1"/>
</dbReference>
<protein>
    <recommendedName>
        <fullName evidence="10">Integrase</fullName>
    </recommendedName>
</protein>
<proteinExistence type="inferred from homology"/>
<dbReference type="InterPro" id="IPR053876">
    <property type="entry name" value="Phage_int_M"/>
</dbReference>
<dbReference type="EMBL" id="CP014229">
    <property type="protein sequence ID" value="AMD90016.1"/>
    <property type="molecule type" value="Genomic_DNA"/>
</dbReference>
<dbReference type="PROSITE" id="PS51900">
    <property type="entry name" value="CB"/>
    <property type="match status" value="1"/>
</dbReference>
<feature type="domain" description="Tyr recombinase" evidence="6">
    <location>
        <begin position="193"/>
        <end position="370"/>
    </location>
</feature>
<sequence length="390" mass="44684">MPLTDTAIKALRPKDKPYKIFDGGGLYIEVLPTGTKVWRIKYRKDKKEQRLTLGTYPQISLREARKELLDVKEKLSHKITPKKAASKAFRAVAAEWLRKQKLTLSETYFKEVSTRLDRLIYPGIGDAELTEITPPQILERILTPLERQEKHETAAKVLSICSRIFRYGVACGHVQSDPCRDLRGVLASKPVKSFAAITDPKEVGRLMAAIKGYEGYGAVRLAMLWSAYTFCRPGEVRRAEWREIVWDKQEWRIPPEKMKMRREHRVPLSAQCMSIIEILRAQRRSDIWLFPSPRPGKPLSENGVSAALRTMGFTKSEMTAHGFRSMASTLLNEQGYDFDVIEIQLAHVSKDAVRATYNRAQYWEKRVKMMQEWADYLDALSLAHQSGLAS</sequence>
<dbReference type="InterPro" id="IPR013762">
    <property type="entry name" value="Integrase-like_cat_sf"/>
</dbReference>
<dbReference type="PANTHER" id="PTHR30629">
    <property type="entry name" value="PROPHAGE INTEGRASE"/>
    <property type="match status" value="1"/>
</dbReference>
<evidence type="ECO:0000313" key="9">
    <source>
        <dbReference type="Proteomes" id="UP000069241"/>
    </source>
</evidence>
<gene>
    <name evidence="8" type="ORF">AXF13_07740</name>
</gene>
<evidence type="ECO:0000256" key="2">
    <source>
        <dbReference type="ARBA" id="ARBA00022908"/>
    </source>
</evidence>
<dbReference type="PROSITE" id="PS51898">
    <property type="entry name" value="TYR_RECOMBINASE"/>
    <property type="match status" value="1"/>
</dbReference>
<comment type="similarity">
    <text evidence="1">Belongs to the 'phage' integrase family.</text>
</comment>
<dbReference type="InterPro" id="IPR044068">
    <property type="entry name" value="CB"/>
</dbReference>
<feature type="domain" description="Core-binding (CB)" evidence="7">
    <location>
        <begin position="87"/>
        <end position="169"/>
    </location>
</feature>
<organism evidence="8 9">
    <name type="scientific">Desulfovibrio fairfieldensis</name>
    <dbReference type="NCBI Taxonomy" id="44742"/>
    <lineage>
        <taxon>Bacteria</taxon>
        <taxon>Pseudomonadati</taxon>
        <taxon>Thermodesulfobacteriota</taxon>
        <taxon>Desulfovibrionia</taxon>
        <taxon>Desulfovibrionales</taxon>
        <taxon>Desulfovibrionaceae</taxon>
        <taxon>Desulfovibrio</taxon>
    </lineage>
</organism>
<dbReference type="Pfam" id="PF22022">
    <property type="entry name" value="Phage_int_M"/>
    <property type="match status" value="1"/>
</dbReference>
<evidence type="ECO:0000313" key="8">
    <source>
        <dbReference type="EMBL" id="AMD90016.1"/>
    </source>
</evidence>
<name>A0A109W495_9BACT</name>
<dbReference type="KEGG" id="dfi:AXF13_07740"/>
<dbReference type="InterPro" id="IPR010998">
    <property type="entry name" value="Integrase_recombinase_N"/>
</dbReference>
<dbReference type="InterPro" id="IPR002104">
    <property type="entry name" value="Integrase_catalytic"/>
</dbReference>
<evidence type="ECO:0008006" key="10">
    <source>
        <dbReference type="Google" id="ProtNLM"/>
    </source>
</evidence>
<dbReference type="RefSeq" id="WP_062252316.1">
    <property type="nucleotide sequence ID" value="NZ_CP014229.1"/>
</dbReference>
<dbReference type="Pfam" id="PF13356">
    <property type="entry name" value="Arm-DNA-bind_3"/>
    <property type="match status" value="1"/>
</dbReference>